<gene>
    <name evidence="1" type="ORF">G195_006315</name>
</gene>
<dbReference type="Proteomes" id="UP000702964">
    <property type="component" value="Unassembled WGS sequence"/>
</dbReference>
<dbReference type="InterPro" id="IPR032675">
    <property type="entry name" value="LRR_dom_sf"/>
</dbReference>
<dbReference type="Gene3D" id="3.80.10.10">
    <property type="entry name" value="Ribonuclease Inhibitor"/>
    <property type="match status" value="1"/>
</dbReference>
<evidence type="ECO:0000313" key="2">
    <source>
        <dbReference type="Proteomes" id="UP000702964"/>
    </source>
</evidence>
<reference evidence="1" key="2">
    <citation type="submission" date="2020-02" db="EMBL/GenBank/DDBJ databases">
        <authorList>
            <person name="Studholme D.J."/>
        </authorList>
    </citation>
    <scope>NUCLEOTIDE SEQUENCE</scope>
    <source>
        <strain evidence="1">00238/432</strain>
    </source>
</reference>
<sequence>METRSKVKVRGTAGCELLRYVESVDPRAAEGLRREKLVDVPQDLDVLLEEETRRSITDAYQRLLFEVKVLHRKGNFKSSQGEAIVQRVRDVANGGKMSLDLSGFTIFDEFVDLLTPYLRSKSCNLANNYLDYLCSVHIAEMLKVNRALEVLSLAQNPLTDAGVVELSTGLKKNASLLTLNRHDNLAGRLERSNNKQAAGNDEDDEDIWDYPLC</sequence>
<reference evidence="1" key="1">
    <citation type="journal article" date="2015" name="Genom Data">
        <title>Draft genome sequences of Phytophthora kernoviae and Phytophthora ramorum lineage EU2 from Scotland.</title>
        <authorList>
            <person name="Sambles C."/>
            <person name="Schlenzig A."/>
            <person name="O'Neill P."/>
            <person name="Grant M."/>
            <person name="Studholme D.J."/>
        </authorList>
    </citation>
    <scope>NUCLEOTIDE SEQUENCE</scope>
    <source>
        <strain evidence="1">00238/432</strain>
    </source>
</reference>
<dbReference type="AlphaFoldDB" id="A0A8J4S6Y4"/>
<comment type="caution">
    <text evidence="1">The sequence shown here is derived from an EMBL/GenBank/DDBJ whole genome shotgun (WGS) entry which is preliminary data.</text>
</comment>
<dbReference type="EMBL" id="AOFI03000155">
    <property type="protein sequence ID" value="KAF4320431.1"/>
    <property type="molecule type" value="Genomic_DNA"/>
</dbReference>
<proteinExistence type="predicted"/>
<accession>A0A8J4S6Y4</accession>
<evidence type="ECO:0000313" key="1">
    <source>
        <dbReference type="EMBL" id="KAF4320431.1"/>
    </source>
</evidence>
<dbReference type="SUPFAM" id="SSF52047">
    <property type="entry name" value="RNI-like"/>
    <property type="match status" value="1"/>
</dbReference>
<name>A0A8J4S6Y4_9STRA</name>
<dbReference type="SMART" id="SM00368">
    <property type="entry name" value="LRR_RI"/>
    <property type="match status" value="1"/>
</dbReference>
<protein>
    <submittedName>
        <fullName evidence="1">Uncharacterized protein</fullName>
    </submittedName>
</protein>
<organism evidence="1 2">
    <name type="scientific">Phytophthora kernoviae 00238/432</name>
    <dbReference type="NCBI Taxonomy" id="1284355"/>
    <lineage>
        <taxon>Eukaryota</taxon>
        <taxon>Sar</taxon>
        <taxon>Stramenopiles</taxon>
        <taxon>Oomycota</taxon>
        <taxon>Peronosporomycetes</taxon>
        <taxon>Peronosporales</taxon>
        <taxon>Peronosporaceae</taxon>
        <taxon>Phytophthora</taxon>
    </lineage>
</organism>